<gene>
    <name evidence="4" type="ORF">GLYMA_13G028300</name>
</gene>
<dbReference type="GO" id="GO:0005737">
    <property type="term" value="C:cytoplasm"/>
    <property type="evidence" value="ECO:0000318"/>
    <property type="project" value="GO_Central"/>
</dbReference>
<dbReference type="SUPFAM" id="SSF47616">
    <property type="entry name" value="GST C-terminal domain-like"/>
    <property type="match status" value="1"/>
</dbReference>
<dbReference type="InterPro" id="IPR036282">
    <property type="entry name" value="Glutathione-S-Trfase_C_sf"/>
</dbReference>
<dbReference type="SUPFAM" id="SSF52833">
    <property type="entry name" value="Thioredoxin-like"/>
    <property type="match status" value="1"/>
</dbReference>
<dbReference type="PROSITE" id="PS50405">
    <property type="entry name" value="GST_CTER"/>
    <property type="match status" value="1"/>
</dbReference>
<dbReference type="GO" id="GO:0006749">
    <property type="term" value="P:glutathione metabolic process"/>
    <property type="evidence" value="ECO:0000318"/>
    <property type="project" value="GO_Central"/>
</dbReference>
<dbReference type="GO" id="GO:0004364">
    <property type="term" value="F:glutathione transferase activity"/>
    <property type="evidence" value="ECO:0000318"/>
    <property type="project" value="GO_Central"/>
</dbReference>
<dbReference type="InParanoid" id="K7LYT1"/>
<dbReference type="SMR" id="K7LYT1"/>
<dbReference type="PaxDb" id="3847-GLYMA13G15550.2"/>
<name>K7LYT1_SOYBN</name>
<dbReference type="InterPro" id="IPR045073">
    <property type="entry name" value="Omega/Tau-like"/>
</dbReference>
<organism evidence="4">
    <name type="scientific">Glycine max</name>
    <name type="common">Soybean</name>
    <name type="synonym">Glycine hispida</name>
    <dbReference type="NCBI Taxonomy" id="3847"/>
    <lineage>
        <taxon>Eukaryota</taxon>
        <taxon>Viridiplantae</taxon>
        <taxon>Streptophyta</taxon>
        <taxon>Embryophyta</taxon>
        <taxon>Tracheophyta</taxon>
        <taxon>Spermatophyta</taxon>
        <taxon>Magnoliopsida</taxon>
        <taxon>eudicotyledons</taxon>
        <taxon>Gunneridae</taxon>
        <taxon>Pentapetalae</taxon>
        <taxon>rosids</taxon>
        <taxon>fabids</taxon>
        <taxon>Fabales</taxon>
        <taxon>Fabaceae</taxon>
        <taxon>Papilionoideae</taxon>
        <taxon>50 kb inversion clade</taxon>
        <taxon>NPAAA clade</taxon>
        <taxon>indigoferoid/millettioid clade</taxon>
        <taxon>Phaseoleae</taxon>
        <taxon>Glycine</taxon>
        <taxon>Glycine subgen. Soja</taxon>
    </lineage>
</organism>
<evidence type="ECO:0000313" key="5">
    <source>
        <dbReference type="EnsemblPlants" id="KRH17938"/>
    </source>
</evidence>
<dbReference type="ExpressionAtlas" id="K7LYT1">
    <property type="expression patterns" value="baseline"/>
</dbReference>
<dbReference type="EC" id="2.5.1.18" evidence="1"/>
<dbReference type="Gene3D" id="1.20.1050.10">
    <property type="match status" value="2"/>
</dbReference>
<protein>
    <recommendedName>
        <fullName evidence="1">glutathione transferase</fullName>
        <ecNumber evidence="1">2.5.1.18</ecNumber>
    </recommendedName>
</protein>
<dbReference type="InterPro" id="IPR045074">
    <property type="entry name" value="GST_C_Tau"/>
</dbReference>
<dbReference type="EnsemblPlants" id="KRH17938">
    <property type="protein sequence ID" value="KRH17938"/>
    <property type="gene ID" value="GLYMA_13G028300"/>
</dbReference>
<keyword evidence="2" id="KW-0808">Transferase</keyword>
<dbReference type="InterPro" id="IPR036249">
    <property type="entry name" value="Thioredoxin-like_sf"/>
</dbReference>
<accession>K7LYT1</accession>
<reference evidence="5" key="2">
    <citation type="submission" date="2018-02" db="UniProtKB">
        <authorList>
            <consortium name="EnsemblPlants"/>
        </authorList>
    </citation>
    <scope>IDENTIFICATION</scope>
    <source>
        <strain evidence="5">Williams 82</strain>
    </source>
</reference>
<feature type="domain" description="GST C-terminal" evidence="3">
    <location>
        <begin position="2"/>
        <end position="144"/>
    </location>
</feature>
<dbReference type="Proteomes" id="UP000008827">
    <property type="component" value="Chromosome 13"/>
</dbReference>
<dbReference type="PANTHER" id="PTHR11260:SF712">
    <property type="entry name" value="GLUTATHIONE TRANSFERASE"/>
    <property type="match status" value="1"/>
</dbReference>
<dbReference type="PANTHER" id="PTHR11260">
    <property type="entry name" value="GLUTATHIONE S-TRANSFERASE, GST, SUPERFAMILY, GST DOMAIN CONTAINING"/>
    <property type="match status" value="1"/>
</dbReference>
<dbReference type="HOGENOM" id="CLU_011226_18_1_1"/>
<proteinExistence type="predicted"/>
<dbReference type="Gene3D" id="3.40.30.10">
    <property type="entry name" value="Glutaredoxin"/>
    <property type="match status" value="1"/>
</dbReference>
<reference evidence="4 5" key="1">
    <citation type="journal article" date="2010" name="Nature">
        <title>Genome sequence of the palaeopolyploid soybean.</title>
        <authorList>
            <person name="Schmutz J."/>
            <person name="Cannon S.B."/>
            <person name="Schlueter J."/>
            <person name="Ma J."/>
            <person name="Mitros T."/>
            <person name="Nelson W."/>
            <person name="Hyten D.L."/>
            <person name="Song Q."/>
            <person name="Thelen J.J."/>
            <person name="Cheng J."/>
            <person name="Xu D."/>
            <person name="Hellsten U."/>
            <person name="May G.D."/>
            <person name="Yu Y."/>
            <person name="Sakurai T."/>
            <person name="Umezawa T."/>
            <person name="Bhattacharyya M.K."/>
            <person name="Sandhu D."/>
            <person name="Valliyodan B."/>
            <person name="Lindquist E."/>
            <person name="Peto M."/>
            <person name="Grant D."/>
            <person name="Shu S."/>
            <person name="Goodstein D."/>
            <person name="Barry K."/>
            <person name="Futrell-Griggs M."/>
            <person name="Abernathy B."/>
            <person name="Du J."/>
            <person name="Tian Z."/>
            <person name="Zhu L."/>
            <person name="Gill N."/>
            <person name="Joshi T."/>
            <person name="Libault M."/>
            <person name="Sethuraman A."/>
            <person name="Zhang X.-C."/>
            <person name="Shinozaki K."/>
            <person name="Nguyen H.T."/>
            <person name="Wing R.A."/>
            <person name="Cregan P."/>
            <person name="Specht J."/>
            <person name="Grimwood J."/>
            <person name="Rokhsar D."/>
            <person name="Stacey G."/>
            <person name="Shoemaker R.C."/>
            <person name="Jackson S.A."/>
        </authorList>
    </citation>
    <scope>NUCLEOTIDE SEQUENCE</scope>
    <source>
        <strain evidence="5">cv. Williams 82</strain>
        <tissue evidence="4">Callus</tissue>
    </source>
</reference>
<dbReference type="OMA" id="LAHFWSK"/>
<evidence type="ECO:0000259" key="3">
    <source>
        <dbReference type="PROSITE" id="PS50405"/>
    </source>
</evidence>
<dbReference type="eggNOG" id="KOG0406">
    <property type="taxonomic scope" value="Eukaryota"/>
</dbReference>
<evidence type="ECO:0000256" key="1">
    <source>
        <dbReference type="ARBA" id="ARBA00012452"/>
    </source>
</evidence>
<evidence type="ECO:0000313" key="6">
    <source>
        <dbReference type="Proteomes" id="UP000008827"/>
    </source>
</evidence>
<keyword evidence="6" id="KW-1185">Reference proteome</keyword>
<dbReference type="InterPro" id="IPR004046">
    <property type="entry name" value="GST_C"/>
</dbReference>
<dbReference type="Gramene" id="KRH17938">
    <property type="protein sequence ID" value="KRH17938"/>
    <property type="gene ID" value="GLYMA_13G028300"/>
</dbReference>
<dbReference type="AlphaFoldDB" id="K7LYT1"/>
<reference evidence="4" key="3">
    <citation type="submission" date="2018-07" db="EMBL/GenBank/DDBJ databases">
        <title>WGS assembly of Glycine max.</title>
        <authorList>
            <person name="Schmutz J."/>
            <person name="Cannon S."/>
            <person name="Schlueter J."/>
            <person name="Ma J."/>
            <person name="Mitros T."/>
            <person name="Nelson W."/>
            <person name="Hyten D."/>
            <person name="Song Q."/>
            <person name="Thelen J."/>
            <person name="Cheng J."/>
            <person name="Xu D."/>
            <person name="Hellsten U."/>
            <person name="May G."/>
            <person name="Yu Y."/>
            <person name="Sakurai T."/>
            <person name="Umezawa T."/>
            <person name="Bhattacharyya M."/>
            <person name="Sandhu D."/>
            <person name="Valliyodan B."/>
            <person name="Lindquist E."/>
            <person name="Peto M."/>
            <person name="Grant D."/>
            <person name="Shu S."/>
            <person name="Goodstein D."/>
            <person name="Barry K."/>
            <person name="Futrell-Griggs M."/>
            <person name="Abernathy B."/>
            <person name="Du J."/>
            <person name="Tian Z."/>
            <person name="Zhu L."/>
            <person name="Gill N."/>
            <person name="Joshi T."/>
            <person name="Libault M."/>
            <person name="Sethuraman A."/>
            <person name="Zhang X."/>
            <person name="Shinozaki K."/>
            <person name="Nguyen H."/>
            <person name="Wing R."/>
            <person name="Cregan P."/>
            <person name="Specht J."/>
            <person name="Grimwood J."/>
            <person name="Rokhsar D."/>
            <person name="Stacey G."/>
            <person name="Shoemaker R."/>
            <person name="Jackson S."/>
        </authorList>
    </citation>
    <scope>NUCLEOTIDE SEQUENCE</scope>
    <source>
        <tissue evidence="4">Callus</tissue>
    </source>
</reference>
<evidence type="ECO:0000313" key="4">
    <source>
        <dbReference type="EMBL" id="KRH17938.1"/>
    </source>
</evidence>
<dbReference type="EMBL" id="CM000846">
    <property type="protein sequence ID" value="KRH17938.1"/>
    <property type="molecule type" value="Genomic_DNA"/>
</dbReference>
<dbReference type="FunFam" id="1.20.1050.10:FF:000210">
    <property type="entry name" value="Os11g0125601 protein"/>
    <property type="match status" value="1"/>
</dbReference>
<dbReference type="InterPro" id="IPR010987">
    <property type="entry name" value="Glutathione-S-Trfase_C-like"/>
</dbReference>
<evidence type="ECO:0000256" key="2">
    <source>
        <dbReference type="ARBA" id="ARBA00022679"/>
    </source>
</evidence>
<sequence>MGSNNRGNSKEFLELIKSKPVLVFIHNEKPIAKSHVIVEYIDETWKNNPILPSDPYQRALAHFWSKFIDDKMKDKKFFGGEEIGLVDIVVVYTAFWVPVVQEIAGLELFTSEKFPKLHNWSQEFLNHPIVKESLPPRDLVFTFFKGLYESLFGSK</sequence>
<dbReference type="Pfam" id="PF00043">
    <property type="entry name" value="GST_C"/>
    <property type="match status" value="1"/>
</dbReference>
<dbReference type="CDD" id="cd03185">
    <property type="entry name" value="GST_C_Tau"/>
    <property type="match status" value="1"/>
</dbReference>